<feature type="transmembrane region" description="Helical" evidence="2">
    <location>
        <begin position="25"/>
        <end position="47"/>
    </location>
</feature>
<feature type="region of interest" description="Disordered" evidence="1">
    <location>
        <begin position="1"/>
        <end position="21"/>
    </location>
</feature>
<evidence type="ECO:0000256" key="1">
    <source>
        <dbReference type="SAM" id="MobiDB-lite"/>
    </source>
</evidence>
<dbReference type="RefSeq" id="WP_209946807.1">
    <property type="nucleotide sequence ID" value="NZ_JAGGJU010000009.1"/>
</dbReference>
<evidence type="ECO:0000313" key="4">
    <source>
        <dbReference type="Proteomes" id="UP000759443"/>
    </source>
</evidence>
<feature type="region of interest" description="Disordered" evidence="1">
    <location>
        <begin position="110"/>
        <end position="129"/>
    </location>
</feature>
<keyword evidence="2" id="KW-0472">Membrane</keyword>
<dbReference type="Gene3D" id="3.20.20.370">
    <property type="entry name" value="Glycoside hydrolase/deacetylase"/>
    <property type="match status" value="1"/>
</dbReference>
<proteinExistence type="predicted"/>
<name>A0ABS4E245_9HYPH</name>
<feature type="region of interest" description="Disordered" evidence="1">
    <location>
        <begin position="57"/>
        <end position="98"/>
    </location>
</feature>
<dbReference type="InterPro" id="IPR006837">
    <property type="entry name" value="Divergent_DAC"/>
</dbReference>
<organism evidence="3 4">
    <name type="scientific">Rhizobium halophytocola</name>
    <dbReference type="NCBI Taxonomy" id="735519"/>
    <lineage>
        <taxon>Bacteria</taxon>
        <taxon>Pseudomonadati</taxon>
        <taxon>Pseudomonadota</taxon>
        <taxon>Alphaproteobacteria</taxon>
        <taxon>Hyphomicrobiales</taxon>
        <taxon>Rhizobiaceae</taxon>
        <taxon>Rhizobium/Agrobacterium group</taxon>
        <taxon>Rhizobium</taxon>
    </lineage>
</organism>
<dbReference type="PANTHER" id="PTHR30105:SF2">
    <property type="entry name" value="DIVERGENT POLYSACCHARIDE DEACETYLASE SUPERFAMILY"/>
    <property type="match status" value="1"/>
</dbReference>
<protein>
    <submittedName>
        <fullName evidence="3">Polysaccharide deacetylase 2 family uncharacterized protein YibQ</fullName>
    </submittedName>
</protein>
<dbReference type="PANTHER" id="PTHR30105">
    <property type="entry name" value="UNCHARACTERIZED YIBQ-RELATED"/>
    <property type="match status" value="1"/>
</dbReference>
<feature type="compositionally biased region" description="Low complexity" evidence="1">
    <location>
        <begin position="57"/>
        <end position="88"/>
    </location>
</feature>
<keyword evidence="4" id="KW-1185">Reference proteome</keyword>
<dbReference type="SUPFAM" id="SSF88713">
    <property type="entry name" value="Glycoside hydrolase/deacetylase"/>
    <property type="match status" value="1"/>
</dbReference>
<gene>
    <name evidence="3" type="ORF">J2Z17_003426</name>
</gene>
<dbReference type="Proteomes" id="UP000759443">
    <property type="component" value="Unassembled WGS sequence"/>
</dbReference>
<evidence type="ECO:0000313" key="3">
    <source>
        <dbReference type="EMBL" id="MBP1851974.1"/>
    </source>
</evidence>
<evidence type="ECO:0000256" key="2">
    <source>
        <dbReference type="SAM" id="Phobius"/>
    </source>
</evidence>
<dbReference type="InterPro" id="IPR011330">
    <property type="entry name" value="Glyco_hydro/deAcase_b/a-brl"/>
</dbReference>
<keyword evidence="2" id="KW-0812">Transmembrane</keyword>
<sequence>MGSDLHRPLGQDRKSRSGRRPFGGLLRRVPFVLFAVVAIGFSGYVALSPLPLGDGLSPPTQTSANSAQPAAETAPAATRDPAASLARARPNSGANVVRQTLPDGNVVTTYTPRARDGAGPAFIDTPRIGQDPRTAAIPNDALVEQSPDGPLPVIASDGLTPMEQYARPWSGARGTRLAIVIGGLGLSQTGTQNAVKRLPPEVTLAFAATGNSLQRWVQDARRGGHEVLLQLPFEPFDYPANNPGPATLLTTDTPDQTLVKLHQSMGKFTNYTGVMNYLGGKFLTDADALEPVMRDITDRGMLFLDDGSSAASLTGQIGKGLGTPQLFADVQIDDQIDTESILKRLDEAERIARRNGQAVAVGFAFDETIEAVASWCRDAQKRGIEIVGPTALALENQP</sequence>
<dbReference type="Pfam" id="PF04748">
    <property type="entry name" value="Polysacc_deac_2"/>
    <property type="match status" value="1"/>
</dbReference>
<feature type="compositionally biased region" description="Basic and acidic residues" evidence="1">
    <location>
        <begin position="1"/>
        <end position="15"/>
    </location>
</feature>
<dbReference type="CDD" id="cd10936">
    <property type="entry name" value="CE4_DAC2"/>
    <property type="match status" value="1"/>
</dbReference>
<dbReference type="EMBL" id="JAGGJU010000009">
    <property type="protein sequence ID" value="MBP1851974.1"/>
    <property type="molecule type" value="Genomic_DNA"/>
</dbReference>
<reference evidence="3 4" key="1">
    <citation type="submission" date="2021-03" db="EMBL/GenBank/DDBJ databases">
        <title>Genomic Encyclopedia of Type Strains, Phase IV (KMG-IV): sequencing the most valuable type-strain genomes for metagenomic binning, comparative biology and taxonomic classification.</title>
        <authorList>
            <person name="Goeker M."/>
        </authorList>
    </citation>
    <scope>NUCLEOTIDE SEQUENCE [LARGE SCALE GENOMIC DNA]</scope>
    <source>
        <strain evidence="3 4">DSM 21600</strain>
    </source>
</reference>
<comment type="caution">
    <text evidence="3">The sequence shown here is derived from an EMBL/GenBank/DDBJ whole genome shotgun (WGS) entry which is preliminary data.</text>
</comment>
<keyword evidence="2" id="KW-1133">Transmembrane helix</keyword>
<accession>A0ABS4E245</accession>